<gene>
    <name evidence="7" type="ORF">SAMN04488498_12510</name>
</gene>
<accession>A0A1I4EDL8</accession>
<dbReference type="OrthoDB" id="6169313at2"/>
<sequence>MVRVHIVTWSNRMRYKRLLERHFRIRHDIYVKQRKWKALARPIDIEIDAYDTQHAIYLLALDDSARIVGGSRLVPTSEPHLMSEVFPALVRGKLPSAADIFEWTRFFVVPAMRRRGKPSPVAGFILCGLLEVALRLQIRQISVVCEAFWPERLRSLGWTLTELGDVLAHPDGDIVALLIDANWQALESTRRAYGIRGSVLADERDAG</sequence>
<evidence type="ECO:0000256" key="2">
    <source>
        <dbReference type="ARBA" id="ARBA00022679"/>
    </source>
</evidence>
<dbReference type="InterPro" id="IPR001690">
    <property type="entry name" value="Autoind_synthase"/>
</dbReference>
<comment type="similarity">
    <text evidence="5 6">Belongs to the autoinducer synthase family.</text>
</comment>
<reference evidence="7 8" key="1">
    <citation type="submission" date="2016-10" db="EMBL/GenBank/DDBJ databases">
        <authorList>
            <person name="Varghese N."/>
            <person name="Submissions S."/>
        </authorList>
    </citation>
    <scope>NUCLEOTIDE SEQUENCE [LARGE SCALE GENOMIC DNA]</scope>
    <source>
        <strain evidence="7 8">DSM 21822</strain>
    </source>
</reference>
<dbReference type="SUPFAM" id="SSF55729">
    <property type="entry name" value="Acyl-CoA N-acyltransferases (Nat)"/>
    <property type="match status" value="1"/>
</dbReference>
<protein>
    <recommendedName>
        <fullName evidence="6">Acyl-homoserine-lactone synthase</fullName>
        <ecNumber evidence="6">2.3.1.184</ecNumber>
    </recommendedName>
    <alternativeName>
        <fullName evidence="6">Autoinducer synthesis protein</fullName>
    </alternativeName>
</protein>
<keyword evidence="1 5" id="KW-0673">Quorum sensing</keyword>
<evidence type="ECO:0000256" key="5">
    <source>
        <dbReference type="PROSITE-ProRule" id="PRU00533"/>
    </source>
</evidence>
<evidence type="ECO:0000313" key="7">
    <source>
        <dbReference type="EMBL" id="SFL03353.1"/>
    </source>
</evidence>
<dbReference type="PRINTS" id="PR01549">
    <property type="entry name" value="AUTOINDCRSYN"/>
</dbReference>
<dbReference type="EMBL" id="FOSL01000025">
    <property type="protein sequence ID" value="SFL03353.1"/>
    <property type="molecule type" value="Genomic_DNA"/>
</dbReference>
<dbReference type="EC" id="2.3.1.184" evidence="6"/>
<evidence type="ECO:0000256" key="1">
    <source>
        <dbReference type="ARBA" id="ARBA00022654"/>
    </source>
</evidence>
<evidence type="ECO:0000256" key="6">
    <source>
        <dbReference type="RuleBase" id="RU361135"/>
    </source>
</evidence>
<dbReference type="RefSeq" id="WP_149763144.1">
    <property type="nucleotide sequence ID" value="NZ_BSPE01000059.1"/>
</dbReference>
<dbReference type="PANTHER" id="PTHR39322">
    <property type="entry name" value="ACYL-HOMOSERINE-LACTONE SYNTHASE"/>
    <property type="match status" value="1"/>
</dbReference>
<evidence type="ECO:0000256" key="3">
    <source>
        <dbReference type="ARBA" id="ARBA00022691"/>
    </source>
</evidence>
<dbReference type="PROSITE" id="PS51187">
    <property type="entry name" value="AUTOINDUCER_SYNTH_2"/>
    <property type="match status" value="1"/>
</dbReference>
<dbReference type="GO" id="GO:0009372">
    <property type="term" value="P:quorum sensing"/>
    <property type="evidence" value="ECO:0007669"/>
    <property type="project" value="UniProtKB-UniRule"/>
</dbReference>
<dbReference type="Pfam" id="PF00765">
    <property type="entry name" value="Autoind_synth"/>
    <property type="match status" value="1"/>
</dbReference>
<dbReference type="GO" id="GO:0061579">
    <property type="term" value="F:N-acyl homoserine lactone synthase activity"/>
    <property type="evidence" value="ECO:0007669"/>
    <property type="project" value="UniProtKB-UniRule"/>
</dbReference>
<name>A0A1I4EDL8_9HYPH</name>
<keyword evidence="2 6" id="KW-0808">Transferase</keyword>
<dbReference type="InterPro" id="IPR016181">
    <property type="entry name" value="Acyl_CoA_acyltransferase"/>
</dbReference>
<organism evidence="7 8">
    <name type="scientific">Neomesorhizobium albiziae</name>
    <dbReference type="NCBI Taxonomy" id="335020"/>
    <lineage>
        <taxon>Bacteria</taxon>
        <taxon>Pseudomonadati</taxon>
        <taxon>Pseudomonadota</taxon>
        <taxon>Alphaproteobacteria</taxon>
        <taxon>Hyphomicrobiales</taxon>
        <taxon>Phyllobacteriaceae</taxon>
        <taxon>Neomesorhizobium</taxon>
    </lineage>
</organism>
<dbReference type="GO" id="GO:0007165">
    <property type="term" value="P:signal transduction"/>
    <property type="evidence" value="ECO:0007669"/>
    <property type="project" value="TreeGrafter"/>
</dbReference>
<comment type="catalytic activity">
    <reaction evidence="6">
        <text>a fatty acyl-[ACP] + S-adenosyl-L-methionine = an N-acyl-L-homoserine lactone + S-methyl-5'-thioadenosine + holo-[ACP] + H(+)</text>
        <dbReference type="Rhea" id="RHEA:10096"/>
        <dbReference type="Rhea" id="RHEA-COMP:9685"/>
        <dbReference type="Rhea" id="RHEA-COMP:14125"/>
        <dbReference type="ChEBI" id="CHEBI:15378"/>
        <dbReference type="ChEBI" id="CHEBI:17509"/>
        <dbReference type="ChEBI" id="CHEBI:55474"/>
        <dbReference type="ChEBI" id="CHEBI:59789"/>
        <dbReference type="ChEBI" id="CHEBI:64479"/>
        <dbReference type="ChEBI" id="CHEBI:138651"/>
        <dbReference type="EC" id="2.3.1.184"/>
    </reaction>
</comment>
<proteinExistence type="inferred from homology"/>
<keyword evidence="3 6" id="KW-0949">S-adenosyl-L-methionine</keyword>
<evidence type="ECO:0000256" key="4">
    <source>
        <dbReference type="ARBA" id="ARBA00022929"/>
    </source>
</evidence>
<dbReference type="PANTHER" id="PTHR39322:SF1">
    <property type="entry name" value="ISOVALERYL-HOMOSERINE LACTONE SYNTHASE"/>
    <property type="match status" value="1"/>
</dbReference>
<evidence type="ECO:0000313" key="8">
    <source>
        <dbReference type="Proteomes" id="UP000323300"/>
    </source>
</evidence>
<dbReference type="Proteomes" id="UP000323300">
    <property type="component" value="Unassembled WGS sequence"/>
</dbReference>
<keyword evidence="4 5" id="KW-0071">Autoinducer synthesis</keyword>
<keyword evidence="8" id="KW-1185">Reference proteome</keyword>
<dbReference type="AlphaFoldDB" id="A0A1I4EDL8"/>
<dbReference type="Gene3D" id="3.40.630.30">
    <property type="match status" value="1"/>
</dbReference>